<dbReference type="Proteomes" id="UP001153332">
    <property type="component" value="Unassembled WGS sequence"/>
</dbReference>
<evidence type="ECO:0000313" key="2">
    <source>
        <dbReference type="Proteomes" id="UP001153332"/>
    </source>
</evidence>
<protein>
    <submittedName>
        <fullName evidence="1">Uncharacterized protein</fullName>
    </submittedName>
</protein>
<sequence>MSFLHPYHHYAKVEDSSKGLSDPPEDFEGDTMRQDTRSLLHKPMFWRRYPLMILVNAIVFLVYISSLGALAWHQSNRCRSGPNLINSPAYDALEWEEYKFRENSQEHGPYSGYPRPEIDRNWDKLLNAENIILEPEVLKRYGREDLGVAVPEGGGYLGTLNKRLYQYMYQEHYWSDLTDAQRDVNRLHNEHCLDFLRQASMCHADIGLITFQWSPTSRIPIANATTHQCAKWDKIDQWTKERTVDMMKPGWLVHPTKGPAFPKGEGDRLGAMKRPQEQPGLASHVDHSGAE</sequence>
<gene>
    <name evidence="1" type="ORF">O1611_g8239</name>
</gene>
<dbReference type="EMBL" id="JAPUUL010002385">
    <property type="protein sequence ID" value="KAJ8125400.1"/>
    <property type="molecule type" value="Genomic_DNA"/>
</dbReference>
<name>A0ACC2JD45_9PEZI</name>
<proteinExistence type="predicted"/>
<reference evidence="1" key="1">
    <citation type="submission" date="2022-12" db="EMBL/GenBank/DDBJ databases">
        <title>Genome Sequence of Lasiodiplodia mahajangana.</title>
        <authorList>
            <person name="Buettner E."/>
        </authorList>
    </citation>
    <scope>NUCLEOTIDE SEQUENCE</scope>
    <source>
        <strain evidence="1">VT137</strain>
    </source>
</reference>
<organism evidence="1 2">
    <name type="scientific">Lasiodiplodia mahajangana</name>
    <dbReference type="NCBI Taxonomy" id="1108764"/>
    <lineage>
        <taxon>Eukaryota</taxon>
        <taxon>Fungi</taxon>
        <taxon>Dikarya</taxon>
        <taxon>Ascomycota</taxon>
        <taxon>Pezizomycotina</taxon>
        <taxon>Dothideomycetes</taxon>
        <taxon>Dothideomycetes incertae sedis</taxon>
        <taxon>Botryosphaeriales</taxon>
        <taxon>Botryosphaeriaceae</taxon>
        <taxon>Lasiodiplodia</taxon>
    </lineage>
</organism>
<keyword evidence="2" id="KW-1185">Reference proteome</keyword>
<evidence type="ECO:0000313" key="1">
    <source>
        <dbReference type="EMBL" id="KAJ8125400.1"/>
    </source>
</evidence>
<comment type="caution">
    <text evidence="1">The sequence shown here is derived from an EMBL/GenBank/DDBJ whole genome shotgun (WGS) entry which is preliminary data.</text>
</comment>
<accession>A0ACC2JD45</accession>